<dbReference type="PANTHER" id="PTHR33526:SF29">
    <property type="entry name" value="GENOME ASSEMBLY, CHROMOSOME: A01"/>
    <property type="match status" value="1"/>
</dbReference>
<dbReference type="PANTHER" id="PTHR33526">
    <property type="entry name" value="OS07G0123800 PROTEIN"/>
    <property type="match status" value="1"/>
</dbReference>
<dbReference type="Proteomes" id="UP000694864">
    <property type="component" value="Chromosome 4"/>
</dbReference>
<reference evidence="2" key="2">
    <citation type="submission" date="2025-08" db="UniProtKB">
        <authorList>
            <consortium name="RefSeq"/>
        </authorList>
    </citation>
    <scope>IDENTIFICATION</scope>
    <source>
        <tissue evidence="2">Leaf</tissue>
    </source>
</reference>
<sequence>MKGKGKEKENSLLWLVKAPFRLLIMARNAYIRSITSCSGVGIFTGGGSSGFGQGQLPGNFQIPEAPSTALPRCFTLTSTADDDQGCLSLTSVGQPKMATRRSVWLDHRRNFRCVAMMRRIDEEIPLDDEFQEEDSFLDFGIYEIVT</sequence>
<keyword evidence="1" id="KW-1185">Reference proteome</keyword>
<proteinExistence type="predicted"/>
<accession>A0ABM0YNJ8</accession>
<organism evidence="1 2">
    <name type="scientific">Camelina sativa</name>
    <name type="common">False flax</name>
    <name type="synonym">Myagrum sativum</name>
    <dbReference type="NCBI Taxonomy" id="90675"/>
    <lineage>
        <taxon>Eukaryota</taxon>
        <taxon>Viridiplantae</taxon>
        <taxon>Streptophyta</taxon>
        <taxon>Embryophyta</taxon>
        <taxon>Tracheophyta</taxon>
        <taxon>Spermatophyta</taxon>
        <taxon>Magnoliopsida</taxon>
        <taxon>eudicotyledons</taxon>
        <taxon>Gunneridae</taxon>
        <taxon>Pentapetalae</taxon>
        <taxon>rosids</taxon>
        <taxon>malvids</taxon>
        <taxon>Brassicales</taxon>
        <taxon>Brassicaceae</taxon>
        <taxon>Camelineae</taxon>
        <taxon>Camelina</taxon>
    </lineage>
</organism>
<reference evidence="1" key="1">
    <citation type="journal article" date="2014" name="Nat. Commun.">
        <title>The emerging biofuel crop Camelina sativa retains a highly undifferentiated hexaploid genome structure.</title>
        <authorList>
            <person name="Kagale S."/>
            <person name="Koh C."/>
            <person name="Nixon J."/>
            <person name="Bollina V."/>
            <person name="Clarke W.E."/>
            <person name="Tuteja R."/>
            <person name="Spillane C."/>
            <person name="Robinson S.J."/>
            <person name="Links M.G."/>
            <person name="Clarke C."/>
            <person name="Higgins E.E."/>
            <person name="Huebert T."/>
            <person name="Sharpe A.G."/>
            <person name="Parkin I.A."/>
        </authorList>
    </citation>
    <scope>NUCLEOTIDE SEQUENCE [LARGE SCALE GENOMIC DNA]</scope>
    <source>
        <strain evidence="1">cv. DH55</strain>
    </source>
</reference>
<dbReference type="GeneID" id="104780807"/>
<gene>
    <name evidence="2" type="primary">LOC104780807</name>
</gene>
<evidence type="ECO:0000313" key="2">
    <source>
        <dbReference type="RefSeq" id="XP_010503649.1"/>
    </source>
</evidence>
<name>A0ABM0YNJ8_CAMSA</name>
<dbReference type="RefSeq" id="XP_010503649.1">
    <property type="nucleotide sequence ID" value="XM_010505347.2"/>
</dbReference>
<protein>
    <submittedName>
        <fullName evidence="2">Uncharacterized protein LOC104780807</fullName>
    </submittedName>
</protein>
<evidence type="ECO:0000313" key="1">
    <source>
        <dbReference type="Proteomes" id="UP000694864"/>
    </source>
</evidence>